<dbReference type="NCBIfam" id="TIGR02937">
    <property type="entry name" value="sigma70-ECF"/>
    <property type="match status" value="1"/>
</dbReference>
<dbReference type="InterPro" id="IPR014284">
    <property type="entry name" value="RNA_pol_sigma-70_dom"/>
</dbReference>
<dbReference type="SUPFAM" id="SSF88946">
    <property type="entry name" value="Sigma2 domain of RNA polymerase sigma factors"/>
    <property type="match status" value="1"/>
</dbReference>
<dbReference type="Gene3D" id="1.10.10.10">
    <property type="entry name" value="Winged helix-like DNA-binding domain superfamily/Winged helix DNA-binding domain"/>
    <property type="match status" value="1"/>
</dbReference>
<reference evidence="8 9" key="1">
    <citation type="submission" date="2019-02" db="EMBL/GenBank/DDBJ databases">
        <title>Deep-cultivation of Planctomycetes and their phenomic and genomic characterization uncovers novel biology.</title>
        <authorList>
            <person name="Wiegand S."/>
            <person name="Jogler M."/>
            <person name="Boedeker C."/>
            <person name="Pinto D."/>
            <person name="Vollmers J."/>
            <person name="Rivas-Marin E."/>
            <person name="Kohn T."/>
            <person name="Peeters S.H."/>
            <person name="Heuer A."/>
            <person name="Rast P."/>
            <person name="Oberbeckmann S."/>
            <person name="Bunk B."/>
            <person name="Jeske O."/>
            <person name="Meyerdierks A."/>
            <person name="Storesund J.E."/>
            <person name="Kallscheuer N."/>
            <person name="Luecker S."/>
            <person name="Lage O.M."/>
            <person name="Pohl T."/>
            <person name="Merkel B.J."/>
            <person name="Hornburger P."/>
            <person name="Mueller R.-W."/>
            <person name="Bruemmer F."/>
            <person name="Labrenz M."/>
            <person name="Spormann A.M."/>
            <person name="Op den Camp H."/>
            <person name="Overmann J."/>
            <person name="Amann R."/>
            <person name="Jetten M.S.M."/>
            <person name="Mascher T."/>
            <person name="Medema M.H."/>
            <person name="Devos D.P."/>
            <person name="Kaster A.-K."/>
            <person name="Ovreas L."/>
            <person name="Rohde M."/>
            <person name="Galperin M.Y."/>
            <person name="Jogler C."/>
        </authorList>
    </citation>
    <scope>NUCLEOTIDE SEQUENCE [LARGE SCALE GENOMIC DNA]</scope>
    <source>
        <strain evidence="8 9">ElP</strain>
    </source>
</reference>
<keyword evidence="4" id="KW-0804">Transcription</keyword>
<keyword evidence="2" id="KW-0805">Transcription regulation</keyword>
<keyword evidence="3" id="KW-0731">Sigma factor</keyword>
<evidence type="ECO:0000256" key="4">
    <source>
        <dbReference type="ARBA" id="ARBA00023163"/>
    </source>
</evidence>
<dbReference type="Pfam" id="PF04542">
    <property type="entry name" value="Sigma70_r2"/>
    <property type="match status" value="1"/>
</dbReference>
<dbReference type="Proteomes" id="UP000317835">
    <property type="component" value="Chromosome"/>
</dbReference>
<dbReference type="AlphaFoldDB" id="A0A518HDZ3"/>
<dbReference type="InterPro" id="IPR036388">
    <property type="entry name" value="WH-like_DNA-bd_sf"/>
</dbReference>
<dbReference type="EMBL" id="CP036426">
    <property type="protein sequence ID" value="QDV38926.1"/>
    <property type="molecule type" value="Genomic_DNA"/>
</dbReference>
<dbReference type="CDD" id="cd06171">
    <property type="entry name" value="Sigma70_r4"/>
    <property type="match status" value="1"/>
</dbReference>
<dbReference type="GO" id="GO:0003677">
    <property type="term" value="F:DNA binding"/>
    <property type="evidence" value="ECO:0007669"/>
    <property type="project" value="InterPro"/>
</dbReference>
<accession>A0A518HDZ3</accession>
<dbReference type="InterPro" id="IPR013249">
    <property type="entry name" value="RNA_pol_sigma70_r4_t2"/>
</dbReference>
<dbReference type="PANTHER" id="PTHR43133">
    <property type="entry name" value="RNA POLYMERASE ECF-TYPE SIGMA FACTO"/>
    <property type="match status" value="1"/>
</dbReference>
<dbReference type="OrthoDB" id="290488at2"/>
<evidence type="ECO:0000313" key="8">
    <source>
        <dbReference type="EMBL" id="QDV38926.1"/>
    </source>
</evidence>
<feature type="region of interest" description="Disordered" evidence="5">
    <location>
        <begin position="491"/>
        <end position="530"/>
    </location>
</feature>
<evidence type="ECO:0000259" key="6">
    <source>
        <dbReference type="Pfam" id="PF04542"/>
    </source>
</evidence>
<dbReference type="SUPFAM" id="SSF88659">
    <property type="entry name" value="Sigma3 and sigma4 domains of RNA polymerase sigma factors"/>
    <property type="match status" value="1"/>
</dbReference>
<gene>
    <name evidence="8" type="primary">sigE_19</name>
    <name evidence="8" type="ORF">ElP_68860</name>
</gene>
<dbReference type="InterPro" id="IPR007627">
    <property type="entry name" value="RNA_pol_sigma70_r2"/>
</dbReference>
<proteinExistence type="inferred from homology"/>
<dbReference type="KEGG" id="tpla:ElP_68860"/>
<comment type="similarity">
    <text evidence="1">Belongs to the sigma-70 factor family. ECF subfamily.</text>
</comment>
<dbReference type="InterPro" id="IPR013325">
    <property type="entry name" value="RNA_pol_sigma_r2"/>
</dbReference>
<sequence>MARGQSGVARPLRVLFEVGAVGGLEDAHLLDRFLEADGPGAEHAFSALVDRHGPMVLATCLAQLRDRHEAEDAFQATFLVLARRAGSIGRRRSVAAWLHGVACRVSRKARLSAARRRVRERRVADAVPASACDRPPDDLAPVLHEELGRLPESYRAPVVLCYLEGLTHEQAAALLGWPVGTVKGRLARARDLLRTRLARRGLAPAAVGALAATIAARRSIAAVPRSLIDPTTRLAVEFAAGSSGLAGSAAARVVSLSQGVLTSMRWNAIVKTMLVAIPAVALTVGIGAVSARQGDDPAPIPAAVEPPRAAEAPSVAPPALDPGPIVNGSALPPAEVSGVIQFIWEPESFSAYTIPEGFDLEQILEAVPGIDQEVDQILAGAIEATEAELRAMQEQRTQVATALAKYHHAFSTLRRRRDALNAMIADATLTPPDGEIDGALMRDLQSAEQVMLAEHEDFVEQLGGTIRGLEVRARTLDLAIGRLSAMKDALSGPKVPAVPSTGSLTPSLNIEPPPLDPAARRTSVDLSATDPRDRRIDALERKLDAVLEALRASDR</sequence>
<organism evidence="8 9">
    <name type="scientific">Tautonia plasticadhaerens</name>
    <dbReference type="NCBI Taxonomy" id="2527974"/>
    <lineage>
        <taxon>Bacteria</taxon>
        <taxon>Pseudomonadati</taxon>
        <taxon>Planctomycetota</taxon>
        <taxon>Planctomycetia</taxon>
        <taxon>Isosphaerales</taxon>
        <taxon>Isosphaeraceae</taxon>
        <taxon>Tautonia</taxon>
    </lineage>
</organism>
<dbReference type="RefSeq" id="WP_145277806.1">
    <property type="nucleotide sequence ID" value="NZ_CP036426.1"/>
</dbReference>
<evidence type="ECO:0000256" key="5">
    <source>
        <dbReference type="SAM" id="MobiDB-lite"/>
    </source>
</evidence>
<dbReference type="InterPro" id="IPR039425">
    <property type="entry name" value="RNA_pol_sigma-70-like"/>
</dbReference>
<dbReference type="GO" id="GO:0006352">
    <property type="term" value="P:DNA-templated transcription initiation"/>
    <property type="evidence" value="ECO:0007669"/>
    <property type="project" value="InterPro"/>
</dbReference>
<evidence type="ECO:0000256" key="1">
    <source>
        <dbReference type="ARBA" id="ARBA00010641"/>
    </source>
</evidence>
<evidence type="ECO:0000259" key="7">
    <source>
        <dbReference type="Pfam" id="PF08281"/>
    </source>
</evidence>
<dbReference type="Pfam" id="PF08281">
    <property type="entry name" value="Sigma70_r4_2"/>
    <property type="match status" value="1"/>
</dbReference>
<dbReference type="PANTHER" id="PTHR43133:SF51">
    <property type="entry name" value="RNA POLYMERASE SIGMA FACTOR"/>
    <property type="match status" value="1"/>
</dbReference>
<feature type="region of interest" description="Disordered" evidence="5">
    <location>
        <begin position="293"/>
        <end position="319"/>
    </location>
</feature>
<dbReference type="Gene3D" id="1.10.1740.10">
    <property type="match status" value="1"/>
</dbReference>
<feature type="domain" description="RNA polymerase sigma factor 70 region 4 type 2" evidence="7">
    <location>
        <begin position="143"/>
        <end position="191"/>
    </location>
</feature>
<feature type="compositionally biased region" description="Low complexity" evidence="5">
    <location>
        <begin position="301"/>
        <end position="314"/>
    </location>
</feature>
<evidence type="ECO:0000313" key="9">
    <source>
        <dbReference type="Proteomes" id="UP000317835"/>
    </source>
</evidence>
<evidence type="ECO:0000256" key="3">
    <source>
        <dbReference type="ARBA" id="ARBA00023082"/>
    </source>
</evidence>
<keyword evidence="9" id="KW-1185">Reference proteome</keyword>
<protein>
    <submittedName>
        <fullName evidence="8">ECF RNA polymerase sigma factor SigE</fullName>
    </submittedName>
</protein>
<dbReference type="InterPro" id="IPR013324">
    <property type="entry name" value="RNA_pol_sigma_r3/r4-like"/>
</dbReference>
<name>A0A518HDZ3_9BACT</name>
<feature type="domain" description="RNA polymerase sigma-70 region 2" evidence="6">
    <location>
        <begin position="48"/>
        <end position="115"/>
    </location>
</feature>
<evidence type="ECO:0000256" key="2">
    <source>
        <dbReference type="ARBA" id="ARBA00023015"/>
    </source>
</evidence>
<dbReference type="GO" id="GO:0016987">
    <property type="term" value="F:sigma factor activity"/>
    <property type="evidence" value="ECO:0007669"/>
    <property type="project" value="UniProtKB-KW"/>
</dbReference>